<dbReference type="AlphaFoldDB" id="A0ABD7MIM4"/>
<evidence type="ECO:0000259" key="1">
    <source>
        <dbReference type="Pfam" id="PF19835"/>
    </source>
</evidence>
<reference evidence="2 3" key="1">
    <citation type="submission" date="2017-01" db="EMBL/GenBank/DDBJ databases">
        <authorList>
            <consortium name="Pathogen Informatics"/>
        </authorList>
    </citation>
    <scope>NUCLEOTIDE SEQUENCE [LARGE SCALE GENOMIC DNA]</scope>
    <source>
        <strain evidence="2 3">3626STDY6095480</strain>
    </source>
</reference>
<protein>
    <recommendedName>
        <fullName evidence="1">Putative endonuclease SegE-like GIY-YIG domain-containing protein</fullName>
    </recommendedName>
</protein>
<name>A0ABD7MIM4_SHISO</name>
<accession>A0ABD7MIM4</accession>
<evidence type="ECO:0000313" key="3">
    <source>
        <dbReference type="Proteomes" id="UP000187717"/>
    </source>
</evidence>
<dbReference type="RefSeq" id="WP_000986822.1">
    <property type="nucleotide sequence ID" value="NZ_CATNOL010000086.1"/>
</dbReference>
<evidence type="ECO:0000313" key="2">
    <source>
        <dbReference type="EMBL" id="SJD92916.1"/>
    </source>
</evidence>
<dbReference type="Pfam" id="PF19835">
    <property type="entry name" value="SegE_GIY-YIG"/>
    <property type="match status" value="1"/>
</dbReference>
<comment type="caution">
    <text evidence="2">The sequence shown here is derived from an EMBL/GenBank/DDBJ whole genome shotgun (WGS) entry which is preliminary data.</text>
</comment>
<dbReference type="Proteomes" id="UP000187717">
    <property type="component" value="Unassembled WGS sequence"/>
</dbReference>
<proteinExistence type="predicted"/>
<feature type="domain" description="Putative endonuclease SegE-like GIY-YIG" evidence="1">
    <location>
        <begin position="5"/>
        <end position="105"/>
    </location>
</feature>
<dbReference type="InterPro" id="IPR045566">
    <property type="entry name" value="SegE-like_GIY-YIG"/>
</dbReference>
<sequence>MMSEWKYSDDWSEEEMLSGEYAGFVYIFQFEDGSNYVGAKQIYQRVKDARKLKPTSKENGWREYLSSSNVVKNKIENGEQYSKTILWCFATMREVMIVEAILILHQMLKPECLNLAMMSKIRSPNAKDKKRLLGIVQELLEYLN</sequence>
<dbReference type="EMBL" id="FTXV01000083">
    <property type="protein sequence ID" value="SJD92916.1"/>
    <property type="molecule type" value="Genomic_DNA"/>
</dbReference>
<gene>
    <name evidence="2" type="ORF">SAMEA3356023_02905</name>
</gene>
<organism evidence="2 3">
    <name type="scientific">Shigella sonnei</name>
    <dbReference type="NCBI Taxonomy" id="624"/>
    <lineage>
        <taxon>Bacteria</taxon>
        <taxon>Pseudomonadati</taxon>
        <taxon>Pseudomonadota</taxon>
        <taxon>Gammaproteobacteria</taxon>
        <taxon>Enterobacterales</taxon>
        <taxon>Enterobacteriaceae</taxon>
        <taxon>Shigella</taxon>
    </lineage>
</organism>